<dbReference type="Proteomes" id="UP001201980">
    <property type="component" value="Unassembled WGS sequence"/>
</dbReference>
<dbReference type="PANTHER" id="PTHR11249:SF2">
    <property type="entry name" value="GLIA MATURATION FACTOR"/>
    <property type="match status" value="1"/>
</dbReference>
<dbReference type="PANTHER" id="PTHR11249">
    <property type="entry name" value="GLIAL FACTOR NATURATION FACTOR"/>
    <property type="match status" value="1"/>
</dbReference>
<comment type="caution">
    <text evidence="1">The sequence shown here is derived from an EMBL/GenBank/DDBJ whole genome shotgun (WGS) entry which is preliminary data.</text>
</comment>
<dbReference type="SUPFAM" id="SSF55753">
    <property type="entry name" value="Actin depolymerizing proteins"/>
    <property type="match status" value="1"/>
</dbReference>
<reference evidence="1" key="1">
    <citation type="submission" date="2022-07" db="EMBL/GenBank/DDBJ databases">
        <title>Draft genome sequence of Zalerion maritima ATCC 34329, a (micro)plastics degrading marine fungus.</title>
        <authorList>
            <person name="Paco A."/>
            <person name="Goncalves M.F.M."/>
            <person name="Rocha-Santos T.A.P."/>
            <person name="Alves A."/>
        </authorList>
    </citation>
    <scope>NUCLEOTIDE SEQUENCE</scope>
    <source>
        <strain evidence="1">ATCC 34329</strain>
    </source>
</reference>
<dbReference type="EMBL" id="JAKWBI020000237">
    <property type="protein sequence ID" value="KAJ2898290.1"/>
    <property type="molecule type" value="Genomic_DNA"/>
</dbReference>
<name>A0AAD5RMN4_9PEZI</name>
<dbReference type="InterPro" id="IPR029006">
    <property type="entry name" value="ADF-H/Gelsolin-like_dom_sf"/>
</dbReference>
<accession>A0AAD5RMN4</accession>
<proteinExistence type="predicted"/>
<evidence type="ECO:0000313" key="2">
    <source>
        <dbReference type="Proteomes" id="UP001201980"/>
    </source>
</evidence>
<dbReference type="AlphaFoldDB" id="A0AAD5RMN4"/>
<sequence length="181" mass="20928">MMRNDMLDDQSSEARLYTFTPETKKKLLDFRLKSSRVNAPQAQIYFIDKKNYEIKQQEPAQTYTSLDDLEEDLPENTPRFVLLSHPVKVSLNRAAFAPSPAGRTSANRDQTWWSGTKQDDLTKYPYVMLYYLPITCNSELRMTYAGAKELMRNTSEVQRIVDMESSEELSDLPKKHLGDTS</sequence>
<dbReference type="InterPro" id="IPR011171">
    <property type="entry name" value="GMF"/>
</dbReference>
<evidence type="ECO:0000313" key="1">
    <source>
        <dbReference type="EMBL" id="KAJ2898290.1"/>
    </source>
</evidence>
<dbReference type="PIRSF" id="PIRSF001788">
    <property type="entry name" value="GMF-beta"/>
    <property type="match status" value="1"/>
</dbReference>
<dbReference type="Gene3D" id="3.40.20.10">
    <property type="entry name" value="Severin"/>
    <property type="match status" value="1"/>
</dbReference>
<gene>
    <name evidence="1" type="ORF">MKZ38_004015</name>
</gene>
<evidence type="ECO:0008006" key="3">
    <source>
        <dbReference type="Google" id="ProtNLM"/>
    </source>
</evidence>
<dbReference type="GO" id="GO:0030479">
    <property type="term" value="C:actin cortical patch"/>
    <property type="evidence" value="ECO:0007669"/>
    <property type="project" value="TreeGrafter"/>
</dbReference>
<protein>
    <recommendedName>
        <fullName evidence="3">ADF-H domain-containing protein</fullName>
    </recommendedName>
</protein>
<organism evidence="1 2">
    <name type="scientific">Zalerion maritima</name>
    <dbReference type="NCBI Taxonomy" id="339359"/>
    <lineage>
        <taxon>Eukaryota</taxon>
        <taxon>Fungi</taxon>
        <taxon>Dikarya</taxon>
        <taxon>Ascomycota</taxon>
        <taxon>Pezizomycotina</taxon>
        <taxon>Sordariomycetes</taxon>
        <taxon>Lulworthiomycetidae</taxon>
        <taxon>Lulworthiales</taxon>
        <taxon>Lulworthiaceae</taxon>
        <taxon>Zalerion</taxon>
    </lineage>
</organism>
<keyword evidence="2" id="KW-1185">Reference proteome</keyword>
<dbReference type="GO" id="GO:0071933">
    <property type="term" value="F:Arp2/3 complex binding"/>
    <property type="evidence" value="ECO:0007669"/>
    <property type="project" value="InterPro"/>
</dbReference>
<dbReference type="GO" id="GO:0071846">
    <property type="term" value="P:actin filament debranching"/>
    <property type="evidence" value="ECO:0007669"/>
    <property type="project" value="InterPro"/>
</dbReference>
<dbReference type="GO" id="GO:0034316">
    <property type="term" value="P:negative regulation of Arp2/3 complex-mediated actin nucleation"/>
    <property type="evidence" value="ECO:0007669"/>
    <property type="project" value="TreeGrafter"/>
</dbReference>